<dbReference type="Pfam" id="PF12969">
    <property type="entry name" value="DUF3857"/>
    <property type="match status" value="1"/>
</dbReference>
<dbReference type="InterPro" id="IPR038765">
    <property type="entry name" value="Papain-like_cys_pep_sf"/>
</dbReference>
<proteinExistence type="predicted"/>
<name>A0A916UB46_9SPHI</name>
<comment type="caution">
    <text evidence="2">The sequence shown here is derived from an EMBL/GenBank/DDBJ whole genome shotgun (WGS) entry which is preliminary data.</text>
</comment>
<evidence type="ECO:0000259" key="1">
    <source>
        <dbReference type="Pfam" id="PF12969"/>
    </source>
</evidence>
<reference evidence="2" key="2">
    <citation type="submission" date="2020-09" db="EMBL/GenBank/DDBJ databases">
        <authorList>
            <person name="Sun Q."/>
            <person name="Zhou Y."/>
        </authorList>
    </citation>
    <scope>NUCLEOTIDE SEQUENCE</scope>
    <source>
        <strain evidence="2">CGMCC 1.15343</strain>
    </source>
</reference>
<dbReference type="Proteomes" id="UP000651668">
    <property type="component" value="Unassembled WGS sequence"/>
</dbReference>
<dbReference type="Gene3D" id="3.10.620.30">
    <property type="match status" value="1"/>
</dbReference>
<keyword evidence="3" id="KW-1185">Reference proteome</keyword>
<dbReference type="AlphaFoldDB" id="A0A916UB46"/>
<organism evidence="2 3">
    <name type="scientific">Pedobacter quisquiliarum</name>
    <dbReference type="NCBI Taxonomy" id="1834438"/>
    <lineage>
        <taxon>Bacteria</taxon>
        <taxon>Pseudomonadati</taxon>
        <taxon>Bacteroidota</taxon>
        <taxon>Sphingobacteriia</taxon>
        <taxon>Sphingobacteriales</taxon>
        <taxon>Sphingobacteriaceae</taxon>
        <taxon>Pedobacter</taxon>
    </lineage>
</organism>
<accession>A0A916UB46</accession>
<evidence type="ECO:0000313" key="2">
    <source>
        <dbReference type="EMBL" id="GGC66053.1"/>
    </source>
</evidence>
<dbReference type="Gene3D" id="2.60.40.3140">
    <property type="match status" value="1"/>
</dbReference>
<feature type="domain" description="DUF3857" evidence="1">
    <location>
        <begin position="55"/>
        <end position="215"/>
    </location>
</feature>
<sequence>MRKVAALVMFFTIPAITTLGQIAYRAADIPPSLRFGASAVVREKETTLNMLSADNVVYTVREVVTVLNKGGDEHALLILPYNKNTVIKSAKGQILDAQGMSVSKFNLSNFNDQSAVSDFSLYEDDRLKYYNPTITSYPFTMVYEYELRLKQNLIIPDWYANPQPDLSVEKSVYTFNAAPQEKIRIKAYNYKGEAKESQVDKQKRLTWTVENLPAFKQEPYAPSPDDYRTYVKIAPEQFSYYRTKGKYSNWDELGKWIYTDLIKTRQNLSPAVVAEMKSLVQGVDSDKEKAKRIYEYMQRKTRYISVQIGIGGFQPMFSSDVDRLGYGDCKALVSYMQSLLAAVDIPSYYCVVYAGSRKQSMDPEFASMDQGNHVILALPLGNDTTWLECTNQNVPFGFLGDFTDDRLVLACTENGGKLLRTPVLSTQMNETHRKATLLVDKTGSITGTTNTTYKGAQYDTHEALIRKPLSEQTKILSNYYDVDNINFSQVSVTQEKTEKPVTTEKLNIRIGAYVPHSQQSAYLIPNAFNRHPVTKAVSNRKLPLHINRGYTDEDEISYQLPTGYSIEYQPKDFDLKTPFGHYVAKITKKGDELLYYRKFTLNDGTHPAKDYAAFAEFMNQVATADKAKVILKVN</sequence>
<dbReference type="InterPro" id="IPR024618">
    <property type="entry name" value="DUF3857"/>
</dbReference>
<dbReference type="Gene3D" id="2.60.120.1130">
    <property type="match status" value="1"/>
</dbReference>
<dbReference type="SUPFAM" id="SSF54001">
    <property type="entry name" value="Cysteine proteinases"/>
    <property type="match status" value="1"/>
</dbReference>
<gene>
    <name evidence="2" type="ORF">GCM10011387_19570</name>
</gene>
<protein>
    <recommendedName>
        <fullName evidence="1">DUF3857 domain-containing protein</fullName>
    </recommendedName>
</protein>
<dbReference type="EMBL" id="BMIL01000006">
    <property type="protein sequence ID" value="GGC66053.1"/>
    <property type="molecule type" value="Genomic_DNA"/>
</dbReference>
<evidence type="ECO:0000313" key="3">
    <source>
        <dbReference type="Proteomes" id="UP000651668"/>
    </source>
</evidence>
<reference evidence="2" key="1">
    <citation type="journal article" date="2014" name="Int. J. Syst. Evol. Microbiol.">
        <title>Complete genome sequence of Corynebacterium casei LMG S-19264T (=DSM 44701T), isolated from a smear-ripened cheese.</title>
        <authorList>
            <consortium name="US DOE Joint Genome Institute (JGI-PGF)"/>
            <person name="Walter F."/>
            <person name="Albersmeier A."/>
            <person name="Kalinowski J."/>
            <person name="Ruckert C."/>
        </authorList>
    </citation>
    <scope>NUCLEOTIDE SEQUENCE</scope>
    <source>
        <strain evidence="2">CGMCC 1.15343</strain>
    </source>
</reference>
<dbReference type="RefSeq" id="WP_188626716.1">
    <property type="nucleotide sequence ID" value="NZ_BMIL01000006.1"/>
</dbReference>